<dbReference type="InParanoid" id="A0A419QD36"/>
<organism evidence="5 6">
    <name type="scientific">Clonorchis sinensis</name>
    <name type="common">Chinese liver fluke</name>
    <dbReference type="NCBI Taxonomy" id="79923"/>
    <lineage>
        <taxon>Eukaryota</taxon>
        <taxon>Metazoa</taxon>
        <taxon>Spiralia</taxon>
        <taxon>Lophotrochozoa</taxon>
        <taxon>Platyhelminthes</taxon>
        <taxon>Trematoda</taxon>
        <taxon>Digenea</taxon>
        <taxon>Opisthorchiida</taxon>
        <taxon>Opisthorchiata</taxon>
        <taxon>Opisthorchiidae</taxon>
        <taxon>Clonorchis</taxon>
    </lineage>
</organism>
<reference evidence="5 6" key="1">
    <citation type="journal article" date="2018" name="Biotechnol. Adv.">
        <title>Improved genomic resources and new bioinformatic workflow for the carcinogenic parasite Clonorchis sinensis: Biotechnological implications.</title>
        <authorList>
            <person name="Wang D."/>
            <person name="Korhonen P.K."/>
            <person name="Gasser R.B."/>
            <person name="Young N.D."/>
        </authorList>
    </citation>
    <scope>NUCLEOTIDE SEQUENCE [LARGE SCALE GENOMIC DNA]</scope>
    <source>
        <strain evidence="5">Cs-k2</strain>
    </source>
</reference>
<evidence type="ECO:0000256" key="2">
    <source>
        <dbReference type="ARBA" id="ARBA00022692"/>
    </source>
</evidence>
<evidence type="ECO:0000256" key="1">
    <source>
        <dbReference type="ARBA" id="ARBA00004141"/>
    </source>
</evidence>
<reference evidence="5 6" key="2">
    <citation type="journal article" date="2021" name="Genomics">
        <title>High-quality reference genome for Clonorchis sinensis.</title>
        <authorList>
            <person name="Young N.D."/>
            <person name="Stroehlein A.J."/>
            <person name="Kinkar L."/>
            <person name="Wang T."/>
            <person name="Sohn W.M."/>
            <person name="Chang B.C.H."/>
            <person name="Kaur P."/>
            <person name="Weisz D."/>
            <person name="Dudchenko O."/>
            <person name="Aiden E.L."/>
            <person name="Korhonen P.K."/>
            <person name="Gasser R.B."/>
        </authorList>
    </citation>
    <scope>NUCLEOTIDE SEQUENCE [LARGE SCALE GENOMIC DNA]</scope>
    <source>
        <strain evidence="5">Cs-k2</strain>
    </source>
</reference>
<dbReference type="PANTHER" id="PTHR21706">
    <property type="entry name" value="TRANSMEMBRANE PROTEIN 65"/>
    <property type="match status" value="1"/>
</dbReference>
<keyword evidence="6" id="KW-1185">Reference proteome</keyword>
<gene>
    <name evidence="5" type="ORF">CSKR_107161</name>
</gene>
<accession>A0A419QD36</accession>
<proteinExistence type="predicted"/>
<dbReference type="STRING" id="79923.A0A419QD36"/>
<evidence type="ECO:0000313" key="5">
    <source>
        <dbReference type="EMBL" id="KAG5442985.1"/>
    </source>
</evidence>
<dbReference type="OrthoDB" id="430821at2759"/>
<protein>
    <submittedName>
        <fullName evidence="5">Transmembrane protein 65</fullName>
    </submittedName>
</protein>
<dbReference type="PANTHER" id="PTHR21706:SF15">
    <property type="entry name" value="TRANSMEMBRANE PROTEIN 65"/>
    <property type="match status" value="1"/>
</dbReference>
<evidence type="ECO:0000313" key="6">
    <source>
        <dbReference type="Proteomes" id="UP000286415"/>
    </source>
</evidence>
<dbReference type="EMBL" id="NIRI02000056">
    <property type="protein sequence ID" value="KAG5442985.1"/>
    <property type="molecule type" value="Genomic_DNA"/>
</dbReference>
<name>A0A419QD36_CLOSI</name>
<keyword evidence="3" id="KW-1133">Transmembrane helix</keyword>
<comment type="caution">
    <text evidence="5">The sequence shown here is derived from an EMBL/GenBank/DDBJ whole genome shotgun (WGS) entry which is preliminary data.</text>
</comment>
<dbReference type="InterPro" id="IPR019537">
    <property type="entry name" value="TMEM65"/>
</dbReference>
<evidence type="ECO:0000256" key="4">
    <source>
        <dbReference type="ARBA" id="ARBA00023136"/>
    </source>
</evidence>
<comment type="subcellular location">
    <subcellularLocation>
        <location evidence="1">Membrane</location>
        <topology evidence="1">Multi-pass membrane protein</topology>
    </subcellularLocation>
</comment>
<evidence type="ECO:0000256" key="3">
    <source>
        <dbReference type="ARBA" id="ARBA00022989"/>
    </source>
</evidence>
<dbReference type="GO" id="GO:0016020">
    <property type="term" value="C:membrane"/>
    <property type="evidence" value="ECO:0007669"/>
    <property type="project" value="UniProtKB-SubCell"/>
</dbReference>
<keyword evidence="4" id="KW-0472">Membrane</keyword>
<dbReference type="Pfam" id="PF10507">
    <property type="entry name" value="TMEM65"/>
    <property type="match status" value="1"/>
</dbReference>
<keyword evidence="2 5" id="KW-0812">Transmembrane</keyword>
<dbReference type="Proteomes" id="UP000286415">
    <property type="component" value="Unassembled WGS sequence"/>
</dbReference>
<sequence length="291" mass="31962">MNCTNTNKLMPHRPSRGAVSRVALPAVDSREPFARHMAPTSSGISRSAFKLPHPAYMAAFNLRTLKQARPQASLALTLDSLGIADGDRAWLKTLQDMAVNVVSGDLVVSFYPDCLSECLEAFIIIIMNTMCSTLMLRCRTNKSWLYGGKASMLDDVIMLLMMMFNDHVDDNAIMIIAVSAINLFLFVQGEYIDCTFSSVFGLSTMAAAGLGNWVSDLCGIGTVGYVERFATRLGFVTPPMRPELAGSRLFMWTTMLGRITGITIGCFLGLLPLLFFERDKDTEGRAPQTKS</sequence>
<dbReference type="AlphaFoldDB" id="A0A419QD36"/>
<dbReference type="GO" id="GO:0005739">
    <property type="term" value="C:mitochondrion"/>
    <property type="evidence" value="ECO:0007669"/>
    <property type="project" value="TreeGrafter"/>
</dbReference>